<evidence type="ECO:0000256" key="1">
    <source>
        <dbReference type="SAM" id="MobiDB-lite"/>
    </source>
</evidence>
<feature type="region of interest" description="Disordered" evidence="1">
    <location>
        <begin position="18"/>
        <end position="43"/>
    </location>
</feature>
<dbReference type="EMBL" id="JAINUF010000003">
    <property type="protein sequence ID" value="KAJ8369009.1"/>
    <property type="molecule type" value="Genomic_DNA"/>
</dbReference>
<feature type="compositionally biased region" description="Low complexity" evidence="1">
    <location>
        <begin position="24"/>
        <end position="38"/>
    </location>
</feature>
<gene>
    <name evidence="2" type="ORF">SKAU_G00090370</name>
</gene>
<protein>
    <submittedName>
        <fullName evidence="2">Uncharacterized protein</fullName>
    </submittedName>
</protein>
<keyword evidence="3" id="KW-1185">Reference proteome</keyword>
<reference evidence="2" key="1">
    <citation type="journal article" date="2023" name="Science">
        <title>Genome structures resolve the early diversification of teleost fishes.</title>
        <authorList>
            <person name="Parey E."/>
            <person name="Louis A."/>
            <person name="Montfort J."/>
            <person name="Bouchez O."/>
            <person name="Roques C."/>
            <person name="Iampietro C."/>
            <person name="Lluch J."/>
            <person name="Castinel A."/>
            <person name="Donnadieu C."/>
            <person name="Desvignes T."/>
            <person name="Floi Bucao C."/>
            <person name="Jouanno E."/>
            <person name="Wen M."/>
            <person name="Mejri S."/>
            <person name="Dirks R."/>
            <person name="Jansen H."/>
            <person name="Henkel C."/>
            <person name="Chen W.J."/>
            <person name="Zahm M."/>
            <person name="Cabau C."/>
            <person name="Klopp C."/>
            <person name="Thompson A.W."/>
            <person name="Robinson-Rechavi M."/>
            <person name="Braasch I."/>
            <person name="Lecointre G."/>
            <person name="Bobe J."/>
            <person name="Postlethwait J.H."/>
            <person name="Berthelot C."/>
            <person name="Roest Crollius H."/>
            <person name="Guiguen Y."/>
        </authorList>
    </citation>
    <scope>NUCLEOTIDE SEQUENCE</scope>
    <source>
        <strain evidence="2">WJC10195</strain>
    </source>
</reference>
<comment type="caution">
    <text evidence="2">The sequence shown here is derived from an EMBL/GenBank/DDBJ whole genome shotgun (WGS) entry which is preliminary data.</text>
</comment>
<accession>A0A9Q1FW90</accession>
<evidence type="ECO:0000313" key="2">
    <source>
        <dbReference type="EMBL" id="KAJ8369009.1"/>
    </source>
</evidence>
<dbReference type="Proteomes" id="UP001152622">
    <property type="component" value="Chromosome 3"/>
</dbReference>
<name>A0A9Q1FW90_SYNKA</name>
<evidence type="ECO:0000313" key="3">
    <source>
        <dbReference type="Proteomes" id="UP001152622"/>
    </source>
</evidence>
<dbReference type="AlphaFoldDB" id="A0A9Q1FW90"/>
<sequence>MSRDHCALARGKRGGRWVCDVPAQRGRSPSSPSIQSQRTGPGRHPVVAALINRGSAPLCSTCGAPEDPGPTDMTV</sequence>
<proteinExistence type="predicted"/>
<organism evidence="2 3">
    <name type="scientific">Synaphobranchus kaupii</name>
    <name type="common">Kaup's arrowtooth eel</name>
    <dbReference type="NCBI Taxonomy" id="118154"/>
    <lineage>
        <taxon>Eukaryota</taxon>
        <taxon>Metazoa</taxon>
        <taxon>Chordata</taxon>
        <taxon>Craniata</taxon>
        <taxon>Vertebrata</taxon>
        <taxon>Euteleostomi</taxon>
        <taxon>Actinopterygii</taxon>
        <taxon>Neopterygii</taxon>
        <taxon>Teleostei</taxon>
        <taxon>Anguilliformes</taxon>
        <taxon>Synaphobranchidae</taxon>
        <taxon>Synaphobranchus</taxon>
    </lineage>
</organism>